<keyword evidence="2" id="KW-1185">Reference proteome</keyword>
<dbReference type="GO" id="GO:0001517">
    <property type="term" value="F:N-acetylglucosamine 6-O-sulfotransferase activity"/>
    <property type="evidence" value="ECO:0007669"/>
    <property type="project" value="TreeGrafter"/>
</dbReference>
<reference evidence="1" key="1">
    <citation type="submission" date="2021-09" db="EMBL/GenBank/DDBJ databases">
        <title>Fulvivirga sp. isolated from coastal sediment.</title>
        <authorList>
            <person name="Yu H."/>
        </authorList>
    </citation>
    <scope>NUCLEOTIDE SEQUENCE</scope>
    <source>
        <strain evidence="1">1062</strain>
    </source>
</reference>
<dbReference type="Gene3D" id="3.40.50.300">
    <property type="entry name" value="P-loop containing nucleotide triphosphate hydrolases"/>
    <property type="match status" value="1"/>
</dbReference>
<dbReference type="RefSeq" id="WP_225696550.1">
    <property type="nucleotide sequence ID" value="NZ_JAIXNE010000001.1"/>
</dbReference>
<dbReference type="EMBL" id="JAIXNE010000001">
    <property type="protein sequence ID" value="MCA6073433.1"/>
    <property type="molecule type" value="Genomic_DNA"/>
</dbReference>
<dbReference type="Proteomes" id="UP001139409">
    <property type="component" value="Unassembled WGS sequence"/>
</dbReference>
<evidence type="ECO:0000313" key="1">
    <source>
        <dbReference type="EMBL" id="MCA6073433.1"/>
    </source>
</evidence>
<dbReference type="GO" id="GO:0006790">
    <property type="term" value="P:sulfur compound metabolic process"/>
    <property type="evidence" value="ECO:0007669"/>
    <property type="project" value="TreeGrafter"/>
</dbReference>
<dbReference type="InterPro" id="IPR051135">
    <property type="entry name" value="Gal/GlcNAc/GalNAc_ST"/>
</dbReference>
<dbReference type="Pfam" id="PF13469">
    <property type="entry name" value="Sulfotransfer_3"/>
    <property type="match status" value="1"/>
</dbReference>
<proteinExistence type="predicted"/>
<evidence type="ECO:0000313" key="2">
    <source>
        <dbReference type="Proteomes" id="UP001139409"/>
    </source>
</evidence>
<dbReference type="SUPFAM" id="SSF52540">
    <property type="entry name" value="P-loop containing nucleoside triphosphate hydrolases"/>
    <property type="match status" value="1"/>
</dbReference>
<dbReference type="GO" id="GO:0006044">
    <property type="term" value="P:N-acetylglucosamine metabolic process"/>
    <property type="evidence" value="ECO:0007669"/>
    <property type="project" value="TreeGrafter"/>
</dbReference>
<dbReference type="PANTHER" id="PTHR10704">
    <property type="entry name" value="CARBOHYDRATE SULFOTRANSFERASE"/>
    <property type="match status" value="1"/>
</dbReference>
<sequence>MSTNESTKIFLLGSERSGSNLLRSLLGRHKNISAPIAGHLSDVFYGRFHYYLPLSNESKRELLLDLIEYLNHPFNDWKIERTFDLDALISSSHLNNFIQFQDLVHRIKAGQENKDHYFSKDNHNHRYALGYLQNLTNVKFIYLVRDPRDQIASWMRTPIYLHTPHAAVLKWKQEQNDIIRLSSFYGVDMKLVKYEDLVDDSRATMTSILKFLNLPIDENCFNTDPKNKEASKHPFWKNINKPIKSKNYGKYRDVLTEGDVNLIETIAKWEMNQLNYSLVSNADWKKPNYYLFRLNEKIKSRLSRRKNKDFLEKEMKILFDKHSYLNSLFDKFDDDSRNKAIFTR</sequence>
<dbReference type="AlphaFoldDB" id="A0A9X1HM94"/>
<gene>
    <name evidence="1" type="ORF">LDX50_01050</name>
</gene>
<comment type="caution">
    <text evidence="1">The sequence shown here is derived from an EMBL/GenBank/DDBJ whole genome shotgun (WGS) entry which is preliminary data.</text>
</comment>
<dbReference type="InterPro" id="IPR027417">
    <property type="entry name" value="P-loop_NTPase"/>
</dbReference>
<organism evidence="1 2">
    <name type="scientific">Fulvivirga sedimenti</name>
    <dbReference type="NCBI Taxonomy" id="2879465"/>
    <lineage>
        <taxon>Bacteria</taxon>
        <taxon>Pseudomonadati</taxon>
        <taxon>Bacteroidota</taxon>
        <taxon>Cytophagia</taxon>
        <taxon>Cytophagales</taxon>
        <taxon>Fulvivirgaceae</taxon>
        <taxon>Fulvivirga</taxon>
    </lineage>
</organism>
<accession>A0A9X1HM94</accession>
<protein>
    <submittedName>
        <fullName evidence="1">Sulfotransferase</fullName>
    </submittedName>
</protein>
<dbReference type="PANTHER" id="PTHR10704:SF44">
    <property type="entry name" value="LD35051P-RELATED"/>
    <property type="match status" value="1"/>
</dbReference>
<name>A0A9X1HM94_9BACT</name>